<evidence type="ECO:0000259" key="1">
    <source>
        <dbReference type="PROSITE" id="PS51186"/>
    </source>
</evidence>
<reference evidence="2 3" key="1">
    <citation type="submission" date="2021-03" db="EMBL/GenBank/DDBJ databases">
        <title>novel species in genus Cellulomonas.</title>
        <authorList>
            <person name="Zhang G."/>
        </authorList>
    </citation>
    <scope>NUCLEOTIDE SEQUENCE [LARGE SCALE GENOMIC DNA]</scope>
    <source>
        <strain evidence="3">zg-ZUI188</strain>
    </source>
</reference>
<dbReference type="InterPro" id="IPR000182">
    <property type="entry name" value="GNAT_dom"/>
</dbReference>
<feature type="domain" description="N-acetyltransferase" evidence="1">
    <location>
        <begin position="19"/>
        <end position="175"/>
    </location>
</feature>
<comment type="caution">
    <text evidence="2">The sequence shown here is derived from an EMBL/GenBank/DDBJ whole genome shotgun (WGS) entry which is preliminary data.</text>
</comment>
<dbReference type="Proteomes" id="UP000678317">
    <property type="component" value="Unassembled WGS sequence"/>
</dbReference>
<proteinExistence type="predicted"/>
<dbReference type="PANTHER" id="PTHR43792">
    <property type="entry name" value="GNAT FAMILY, PUTATIVE (AFU_ORTHOLOGUE AFUA_3G00765)-RELATED-RELATED"/>
    <property type="match status" value="1"/>
</dbReference>
<evidence type="ECO:0000313" key="2">
    <source>
        <dbReference type="EMBL" id="MBO3085415.1"/>
    </source>
</evidence>
<evidence type="ECO:0000313" key="3">
    <source>
        <dbReference type="Proteomes" id="UP000678317"/>
    </source>
</evidence>
<dbReference type="Gene3D" id="3.40.630.30">
    <property type="match status" value="1"/>
</dbReference>
<sequence>MAELGRVPWPPGPIATDRLLLRPPEARDRGAFVALYTSPDVGTYTGGARSREAVERALPEAPRGRPGHFVIDLDGAMVGIVQLERRDLDYEVRQAAGHVDLGYLLLPEAWGRGYATEACEAALSWFADALPGEAVVLITQTANVPSMRLASRLGFVEVERFEAYNAEQWFGTWTPAAATGRAVPTGT</sequence>
<dbReference type="RefSeq" id="WP_208289802.1">
    <property type="nucleotide sequence ID" value="NZ_CP074404.1"/>
</dbReference>
<dbReference type="InterPro" id="IPR051531">
    <property type="entry name" value="N-acetyltransferase"/>
</dbReference>
<organism evidence="2 3">
    <name type="scientific">Cellulomonas fengjieae</name>
    <dbReference type="NCBI Taxonomy" id="2819978"/>
    <lineage>
        <taxon>Bacteria</taxon>
        <taxon>Bacillati</taxon>
        <taxon>Actinomycetota</taxon>
        <taxon>Actinomycetes</taxon>
        <taxon>Micrococcales</taxon>
        <taxon>Cellulomonadaceae</taxon>
        <taxon>Cellulomonas</taxon>
    </lineage>
</organism>
<dbReference type="PROSITE" id="PS51186">
    <property type="entry name" value="GNAT"/>
    <property type="match status" value="1"/>
</dbReference>
<dbReference type="InterPro" id="IPR016181">
    <property type="entry name" value="Acyl_CoA_acyltransferase"/>
</dbReference>
<dbReference type="PANTHER" id="PTHR43792:SF1">
    <property type="entry name" value="N-ACETYLTRANSFERASE DOMAIN-CONTAINING PROTEIN"/>
    <property type="match status" value="1"/>
</dbReference>
<dbReference type="Pfam" id="PF13302">
    <property type="entry name" value="Acetyltransf_3"/>
    <property type="match status" value="1"/>
</dbReference>
<dbReference type="SUPFAM" id="SSF55729">
    <property type="entry name" value="Acyl-CoA N-acyltransferases (Nat)"/>
    <property type="match status" value="1"/>
</dbReference>
<protein>
    <submittedName>
        <fullName evidence="2">GNAT family N-acetyltransferase</fullName>
    </submittedName>
</protein>
<gene>
    <name evidence="2" type="ORF">J4035_12275</name>
</gene>
<dbReference type="EMBL" id="JAGFBM010000006">
    <property type="protein sequence ID" value="MBO3085415.1"/>
    <property type="molecule type" value="Genomic_DNA"/>
</dbReference>
<keyword evidence="3" id="KW-1185">Reference proteome</keyword>
<name>A0ABS3SKB4_9CELL</name>
<accession>A0ABS3SKB4</accession>